<accession>A0ABX3SPF6</accession>
<gene>
    <name evidence="1" type="ORF">BST29_16150</name>
</gene>
<organism evidence="1 2">
    <name type="scientific">Mycobacterium malmoense</name>
    <dbReference type="NCBI Taxonomy" id="1780"/>
    <lineage>
        <taxon>Bacteria</taxon>
        <taxon>Bacillati</taxon>
        <taxon>Actinomycetota</taxon>
        <taxon>Actinomycetes</taxon>
        <taxon>Mycobacteriales</taxon>
        <taxon>Mycobacteriaceae</taxon>
        <taxon>Mycobacterium</taxon>
    </lineage>
</organism>
<protein>
    <submittedName>
        <fullName evidence="1">Uncharacterized protein</fullName>
    </submittedName>
</protein>
<keyword evidence="2" id="KW-1185">Reference proteome</keyword>
<dbReference type="EMBL" id="MVHV01000016">
    <property type="protein sequence ID" value="ORA80670.1"/>
    <property type="molecule type" value="Genomic_DNA"/>
</dbReference>
<evidence type="ECO:0000313" key="1">
    <source>
        <dbReference type="EMBL" id="ORA80670.1"/>
    </source>
</evidence>
<dbReference type="Proteomes" id="UP000243140">
    <property type="component" value="Unassembled WGS sequence"/>
</dbReference>
<name>A0ABX3SPF6_MYCMA</name>
<sequence length="106" mass="11942">MFFLVRPGKMDTVSVSGSFIPEDPQIQFDRKLRRAIFLGERPYHACGDSLDQETLHAMQAVAGEFPNVGFDTVLLTREELERQLDGTHSKIVAAEIAKIAKRHGWT</sequence>
<comment type="caution">
    <text evidence="1">The sequence shown here is derived from an EMBL/GenBank/DDBJ whole genome shotgun (WGS) entry which is preliminary data.</text>
</comment>
<proteinExistence type="predicted"/>
<evidence type="ECO:0000313" key="2">
    <source>
        <dbReference type="Proteomes" id="UP000243140"/>
    </source>
</evidence>
<reference evidence="1 2" key="1">
    <citation type="submission" date="2017-02" db="EMBL/GenBank/DDBJ databases">
        <title>The new phylogeny of genus Mycobacterium.</title>
        <authorList>
            <person name="Tortoli E."/>
            <person name="Trovato A."/>
            <person name="Cirillo D.M."/>
        </authorList>
    </citation>
    <scope>NUCLEOTIDE SEQUENCE [LARGE SCALE GENOMIC DNA]</scope>
    <source>
        <strain evidence="1 2">IP1130001</strain>
    </source>
</reference>